<gene>
    <name evidence="2" type="ORF">SAMN06265360_11943</name>
</gene>
<dbReference type="PANTHER" id="PTHR43194">
    <property type="entry name" value="HYDROLASE ALPHA/BETA FOLD FAMILY"/>
    <property type="match status" value="1"/>
</dbReference>
<feature type="domain" description="AB hydrolase-1" evidence="1">
    <location>
        <begin position="26"/>
        <end position="297"/>
    </location>
</feature>
<protein>
    <submittedName>
        <fullName evidence="2">Pimeloyl-ACP methyl ester carboxylesterase</fullName>
    </submittedName>
</protein>
<dbReference type="InterPro" id="IPR029058">
    <property type="entry name" value="AB_hydrolase_fold"/>
</dbReference>
<reference evidence="2 3" key="1">
    <citation type="submission" date="2017-06" db="EMBL/GenBank/DDBJ databases">
        <authorList>
            <person name="Kim H.J."/>
            <person name="Triplett B.A."/>
        </authorList>
    </citation>
    <scope>NUCLEOTIDE SEQUENCE [LARGE SCALE GENOMIC DNA]</scope>
    <source>
        <strain evidence="2 3">DSM 45207</strain>
    </source>
</reference>
<accession>A0A238Z634</accession>
<dbReference type="Gene3D" id="3.40.50.1820">
    <property type="entry name" value="alpha/beta hydrolase"/>
    <property type="match status" value="1"/>
</dbReference>
<evidence type="ECO:0000313" key="3">
    <source>
        <dbReference type="Proteomes" id="UP000198348"/>
    </source>
</evidence>
<dbReference type="Pfam" id="PF12697">
    <property type="entry name" value="Abhydrolase_6"/>
    <property type="match status" value="1"/>
</dbReference>
<dbReference type="RefSeq" id="WP_089302726.1">
    <property type="nucleotide sequence ID" value="NZ_FZNW01000019.1"/>
</dbReference>
<dbReference type="InterPro" id="IPR000073">
    <property type="entry name" value="AB_hydrolase_1"/>
</dbReference>
<name>A0A238Z634_9PSEU</name>
<organism evidence="2 3">
    <name type="scientific">Haloechinothrix alba</name>
    <dbReference type="NCBI Taxonomy" id="664784"/>
    <lineage>
        <taxon>Bacteria</taxon>
        <taxon>Bacillati</taxon>
        <taxon>Actinomycetota</taxon>
        <taxon>Actinomycetes</taxon>
        <taxon>Pseudonocardiales</taxon>
        <taxon>Pseudonocardiaceae</taxon>
        <taxon>Haloechinothrix</taxon>
    </lineage>
</organism>
<dbReference type="InterPro" id="IPR050228">
    <property type="entry name" value="Carboxylesterase_BioH"/>
</dbReference>
<dbReference type="EMBL" id="FZNW01000019">
    <property type="protein sequence ID" value="SNR78408.1"/>
    <property type="molecule type" value="Genomic_DNA"/>
</dbReference>
<dbReference type="SUPFAM" id="SSF53474">
    <property type="entry name" value="alpha/beta-Hydrolases"/>
    <property type="match status" value="1"/>
</dbReference>
<dbReference type="Proteomes" id="UP000198348">
    <property type="component" value="Unassembled WGS sequence"/>
</dbReference>
<evidence type="ECO:0000313" key="2">
    <source>
        <dbReference type="EMBL" id="SNR78408.1"/>
    </source>
</evidence>
<dbReference type="PANTHER" id="PTHR43194:SF2">
    <property type="entry name" value="PEROXISOMAL MEMBRANE PROTEIN LPX1"/>
    <property type="match status" value="1"/>
</dbReference>
<proteinExistence type="predicted"/>
<dbReference type="OrthoDB" id="5422338at2"/>
<keyword evidence="3" id="KW-1185">Reference proteome</keyword>
<evidence type="ECO:0000259" key="1">
    <source>
        <dbReference type="Pfam" id="PF12697"/>
    </source>
</evidence>
<dbReference type="AlphaFoldDB" id="A0A238Z634"/>
<sequence>MSGFTLSDGTTLHLECEGDPEASVTVLFAHAYAVDHRCWQDIAGVVPTAVEWPVRVISCDLRGHGSSSRATESTATVEQLADDLAEIIADVAPEGSVVVVGHGMGGLATLALGRRHPQLFARRTPDQPARVAGIVLLSTGVGDVAAEARAATGLAVEGSRSPPNLLSKVIQDLEVVLGSRLVDLVTDRAHKAAVTAMRWSMFGEDPDPDDVVLTLRMIRAHWPETMALFRPGLDAYIKQAQLDVPGHTRVISMVGERDRLVEPEQASALLGADRAEELIVLPDAGHMLPLERPAQVIPRIVAAVHAAHRNQGDAR</sequence>
<dbReference type="GO" id="GO:0003824">
    <property type="term" value="F:catalytic activity"/>
    <property type="evidence" value="ECO:0007669"/>
    <property type="project" value="UniProtKB-ARBA"/>
</dbReference>